<dbReference type="GO" id="GO:0005634">
    <property type="term" value="C:nucleus"/>
    <property type="evidence" value="ECO:0007669"/>
    <property type="project" value="UniProtKB-SubCell"/>
</dbReference>
<feature type="compositionally biased region" description="Polar residues" evidence="6">
    <location>
        <begin position="771"/>
        <end position="784"/>
    </location>
</feature>
<evidence type="ECO:0000313" key="9">
    <source>
        <dbReference type="EMBL" id="GFY67502.1"/>
    </source>
</evidence>
<accession>A0A8X6YB56</accession>
<dbReference type="SMART" id="SM00338">
    <property type="entry name" value="BRLZ"/>
    <property type="match status" value="1"/>
</dbReference>
<evidence type="ECO:0000259" key="7">
    <source>
        <dbReference type="PROSITE" id="PS50217"/>
    </source>
</evidence>
<proteinExistence type="predicted"/>
<dbReference type="EMBL" id="BMAV01016590">
    <property type="protein sequence ID" value="GFY67502.1"/>
    <property type="molecule type" value="Genomic_DNA"/>
</dbReference>
<dbReference type="InterPro" id="IPR009057">
    <property type="entry name" value="Homeodomain-like_sf"/>
</dbReference>
<dbReference type="SUPFAM" id="SSF57959">
    <property type="entry name" value="Leucine zipper domain"/>
    <property type="match status" value="1"/>
</dbReference>
<dbReference type="Proteomes" id="UP000886998">
    <property type="component" value="Unassembled WGS sequence"/>
</dbReference>
<dbReference type="InterPro" id="IPR008917">
    <property type="entry name" value="TF_DNA-bd_sf"/>
</dbReference>
<evidence type="ECO:0000256" key="4">
    <source>
        <dbReference type="ARBA" id="ARBA00023163"/>
    </source>
</evidence>
<gene>
    <name evidence="9" type="primary">TIGD1</name>
    <name evidence="9" type="ORF">TNIN_112201</name>
</gene>
<dbReference type="SUPFAM" id="SSF47454">
    <property type="entry name" value="A DNA-binding domain in eukaryotic transcription factors"/>
    <property type="match status" value="1"/>
</dbReference>
<dbReference type="PROSITE" id="PS51253">
    <property type="entry name" value="HTH_CENPB"/>
    <property type="match status" value="1"/>
</dbReference>
<dbReference type="GO" id="GO:0003700">
    <property type="term" value="F:DNA-binding transcription factor activity"/>
    <property type="evidence" value="ECO:0007669"/>
    <property type="project" value="InterPro"/>
</dbReference>
<protein>
    <submittedName>
        <fullName evidence="9">Tigger transposable element-derived protein 1</fullName>
    </submittedName>
</protein>
<evidence type="ECO:0000259" key="8">
    <source>
        <dbReference type="PROSITE" id="PS51253"/>
    </source>
</evidence>
<evidence type="ECO:0000256" key="3">
    <source>
        <dbReference type="ARBA" id="ARBA00023125"/>
    </source>
</evidence>
<dbReference type="SUPFAM" id="SSF46689">
    <property type="entry name" value="Homeodomain-like"/>
    <property type="match status" value="2"/>
</dbReference>
<dbReference type="CDD" id="cd14698">
    <property type="entry name" value="bZIP_CNC"/>
    <property type="match status" value="1"/>
</dbReference>
<evidence type="ECO:0000256" key="6">
    <source>
        <dbReference type="SAM" id="MobiDB-lite"/>
    </source>
</evidence>
<dbReference type="PANTHER" id="PTHR19303">
    <property type="entry name" value="TRANSPOSON"/>
    <property type="match status" value="1"/>
</dbReference>
<dbReference type="SMART" id="SM00674">
    <property type="entry name" value="CENPB"/>
    <property type="match status" value="1"/>
</dbReference>
<feature type="domain" description="BZIP" evidence="7">
    <location>
        <begin position="930"/>
        <end position="993"/>
    </location>
</feature>
<dbReference type="PROSITE" id="PS00036">
    <property type="entry name" value="BZIP_BASIC"/>
    <property type="match status" value="1"/>
</dbReference>
<reference evidence="9" key="1">
    <citation type="submission" date="2020-08" db="EMBL/GenBank/DDBJ databases">
        <title>Multicomponent nature underlies the extraordinary mechanical properties of spider dragline silk.</title>
        <authorList>
            <person name="Kono N."/>
            <person name="Nakamura H."/>
            <person name="Mori M."/>
            <person name="Yoshida Y."/>
            <person name="Ohtoshi R."/>
            <person name="Malay A.D."/>
            <person name="Moran D.A.P."/>
            <person name="Tomita M."/>
            <person name="Numata K."/>
            <person name="Arakawa K."/>
        </authorList>
    </citation>
    <scope>NUCLEOTIDE SEQUENCE</scope>
</reference>
<sequence length="1048" mass="119558">MDRKKVCKKSSAKKKMMSIELKREIIEKHEQGVRVVDLSRQYGRSTSMICSVLKRKESIKSVTPAKGLTIISKLRTSLHENMEKLLMVWVTEKQLQGDTLTQTIICEKARAIYGDLLKQTPQTSIDEASEESFKASRGWFENFKKRSGIHSVVRHGEAASSDMKAAEDYIKTFSDLIKAQGYISQQVFNCDETGLFWKKMPNRTYITAEEKMMPGHKPMKDRLTLALCANASGDCKIKPLLVYHSENPRAFKSHKILKEKLQVMWRSNPKAWVTRKFFVEWVNLVFGPIVKKYLQENNLPVQALLILDNAPAHPPNLEDDILEELKFIKVLYLPPNTTPILQPMDQQVISNFKKLYTKHLFRRCFEVTESTNLTLREFWKDHFNIAICLQIIDQAWLGVTTRTLTSAWKKLWPEAVAERIYEELEPGVSVEEEIVSLGKSMGLEDIFNEPDIEPYKEETTPACVPDPLARLNYTIDGETGECVIEELPDLNDEDVYEDELLTKDAKLIDSCLLEENETMGALSHDSYLPFNENDEFCDLTDVFSPTQLTQLLSEDISVDSDYLSQIEDLERELEQFETLNESNGTSSTTGEMYPNMEDCWPDTTTMLPLLALSGTHQASITPLSPHPMHGYPGVTNSNNIHLPSTQQNRASDNFIGMLQNASLEVQTSEEEFQSTSISSATGPSSIGCAVAESMATLTNDTDPLPNNNIMNTAYNSEFPELLYANHTVANPHNELLISDLLLDDDLHLVSLPTNGNEEKVHDDQHTHMDTSNDSVSLTSGQLPSVSDYESERSFSDVHFDQMSCNDQPYFAMKSYYSDLPDNCVGSPTNDKISFNKKFDYSISKNSGVGNSNFVHHNHSYHLPFERDESHYKPVTKDKPKHLSEETCNKDEKRAKELKLPISIHDIINLAIDEYNERLSKYELTEAQLTLIRDIRRRGKNKVAAQNCRKRKMDQISTLKQDLGFLQREKIQLKSKQNHILQEKQRFEDKYAQLYDLVLQSSNSKPPNPPNGIPSHRNDRMMRSSNSELLSEDDSNLNRGTRTKRKLKK</sequence>
<dbReference type="InterPro" id="IPR004875">
    <property type="entry name" value="DDE_SF_endonuclease_dom"/>
</dbReference>
<keyword evidence="3" id="KW-0238">DNA-binding</keyword>
<evidence type="ECO:0000256" key="1">
    <source>
        <dbReference type="ARBA" id="ARBA00004123"/>
    </source>
</evidence>
<keyword evidence="4" id="KW-0804">Transcription</keyword>
<comment type="subcellular location">
    <subcellularLocation>
        <location evidence="1">Nucleus</location>
    </subcellularLocation>
</comment>
<evidence type="ECO:0000256" key="2">
    <source>
        <dbReference type="ARBA" id="ARBA00023015"/>
    </source>
</evidence>
<dbReference type="Gene3D" id="3.30.420.10">
    <property type="entry name" value="Ribonuclease H-like superfamily/Ribonuclease H"/>
    <property type="match status" value="1"/>
</dbReference>
<dbReference type="InterPro" id="IPR050863">
    <property type="entry name" value="CenT-Element_Derived"/>
</dbReference>
<dbReference type="PROSITE" id="PS50217">
    <property type="entry name" value="BZIP"/>
    <property type="match status" value="1"/>
</dbReference>
<feature type="compositionally biased region" description="Basic and acidic residues" evidence="6">
    <location>
        <begin position="756"/>
        <end position="770"/>
    </location>
</feature>
<dbReference type="FunFam" id="1.10.880.10:FF:000004">
    <property type="entry name" value="Nuclear factor, erythroid 2"/>
    <property type="match status" value="1"/>
</dbReference>
<dbReference type="AlphaFoldDB" id="A0A8X6YB56"/>
<dbReference type="InterPro" id="IPR036397">
    <property type="entry name" value="RNaseH_sf"/>
</dbReference>
<dbReference type="OrthoDB" id="6417719at2759"/>
<dbReference type="Gene3D" id="1.10.880.10">
    <property type="entry name" value="Transcription factor, Skn-1-like, DNA-binding domain"/>
    <property type="match status" value="1"/>
</dbReference>
<feature type="region of interest" description="Disordered" evidence="6">
    <location>
        <begin position="755"/>
        <end position="785"/>
    </location>
</feature>
<feature type="domain" description="HTH CENPB-type" evidence="8">
    <location>
        <begin position="70"/>
        <end position="153"/>
    </location>
</feature>
<keyword evidence="5" id="KW-0175">Coiled coil</keyword>
<dbReference type="GO" id="GO:0003677">
    <property type="term" value="F:DNA binding"/>
    <property type="evidence" value="ECO:0007669"/>
    <property type="project" value="UniProtKB-KW"/>
</dbReference>
<dbReference type="Pfam" id="PF03131">
    <property type="entry name" value="bZIP_Maf"/>
    <property type="match status" value="1"/>
</dbReference>
<name>A0A8X6YB56_9ARAC</name>
<dbReference type="InterPro" id="IPR004827">
    <property type="entry name" value="bZIP"/>
</dbReference>
<dbReference type="InterPro" id="IPR046347">
    <property type="entry name" value="bZIP_sf"/>
</dbReference>
<evidence type="ECO:0000313" key="10">
    <source>
        <dbReference type="Proteomes" id="UP000886998"/>
    </source>
</evidence>
<dbReference type="Pfam" id="PF03221">
    <property type="entry name" value="HTH_Tnp_Tc5"/>
    <property type="match status" value="1"/>
</dbReference>
<feature type="region of interest" description="Disordered" evidence="6">
    <location>
        <begin position="999"/>
        <end position="1048"/>
    </location>
</feature>
<comment type="caution">
    <text evidence="9">The sequence shown here is derived from an EMBL/GenBank/DDBJ whole genome shotgun (WGS) entry which is preliminary data.</text>
</comment>
<feature type="coiled-coil region" evidence="5">
    <location>
        <begin position="948"/>
        <end position="975"/>
    </location>
</feature>
<organism evidence="9 10">
    <name type="scientific">Trichonephila inaurata madagascariensis</name>
    <dbReference type="NCBI Taxonomy" id="2747483"/>
    <lineage>
        <taxon>Eukaryota</taxon>
        <taxon>Metazoa</taxon>
        <taxon>Ecdysozoa</taxon>
        <taxon>Arthropoda</taxon>
        <taxon>Chelicerata</taxon>
        <taxon>Arachnida</taxon>
        <taxon>Araneae</taxon>
        <taxon>Araneomorphae</taxon>
        <taxon>Entelegynae</taxon>
        <taxon>Araneoidea</taxon>
        <taxon>Nephilidae</taxon>
        <taxon>Trichonephila</taxon>
        <taxon>Trichonephila inaurata</taxon>
    </lineage>
</organism>
<dbReference type="Gene3D" id="1.10.10.60">
    <property type="entry name" value="Homeodomain-like"/>
    <property type="match status" value="2"/>
</dbReference>
<dbReference type="InterPro" id="IPR006600">
    <property type="entry name" value="HTH_CenpB_DNA-bd_dom"/>
</dbReference>
<evidence type="ECO:0000256" key="5">
    <source>
        <dbReference type="SAM" id="Coils"/>
    </source>
</evidence>
<keyword evidence="10" id="KW-1185">Reference proteome</keyword>
<keyword evidence="2" id="KW-0805">Transcription regulation</keyword>
<dbReference type="InterPro" id="IPR004826">
    <property type="entry name" value="bZIP_Maf"/>
</dbReference>
<dbReference type="Pfam" id="PF03184">
    <property type="entry name" value="DDE_1"/>
    <property type="match status" value="1"/>
</dbReference>
<dbReference type="PANTHER" id="PTHR19303:SF27">
    <property type="entry name" value="HTH CENPB-TYPE DOMAIN-CONTAINING PROTEIN"/>
    <property type="match status" value="1"/>
</dbReference>